<dbReference type="InterPro" id="IPR036947">
    <property type="entry name" value="POLO_box_dom_sf"/>
</dbReference>
<dbReference type="PROSITE" id="PS00107">
    <property type="entry name" value="PROTEIN_KINASE_ATP"/>
    <property type="match status" value="1"/>
</dbReference>
<keyword evidence="2 7" id="KW-0808">Transferase</keyword>
<protein>
    <recommendedName>
        <fullName evidence="7">Serine/threonine-protein kinase</fullName>
        <ecNumber evidence="7">2.7.11.21</ecNumber>
    </recommendedName>
</protein>
<dbReference type="InterPro" id="IPR008271">
    <property type="entry name" value="Ser/Thr_kinase_AS"/>
</dbReference>
<dbReference type="PANTHER" id="PTHR24345:SF0">
    <property type="entry name" value="CELL CYCLE SERINE_THREONINE-PROTEIN KINASE CDC5_MSD2"/>
    <property type="match status" value="1"/>
</dbReference>
<evidence type="ECO:0000313" key="13">
    <source>
        <dbReference type="Proteomes" id="UP001377567"/>
    </source>
</evidence>
<dbReference type="SUPFAM" id="SSF82615">
    <property type="entry name" value="Polo-box domain"/>
    <property type="match status" value="1"/>
</dbReference>
<evidence type="ECO:0000256" key="8">
    <source>
        <dbReference type="SAM" id="MobiDB-lite"/>
    </source>
</evidence>
<dbReference type="AlphaFoldDB" id="A0AAV5RUR8"/>
<evidence type="ECO:0000256" key="3">
    <source>
        <dbReference type="ARBA" id="ARBA00022741"/>
    </source>
</evidence>
<dbReference type="GO" id="GO:0004674">
    <property type="term" value="F:protein serine/threonine kinase activity"/>
    <property type="evidence" value="ECO:0007669"/>
    <property type="project" value="UniProtKB-KW"/>
</dbReference>
<dbReference type="PROSITE" id="PS00108">
    <property type="entry name" value="PROTEIN_KINASE_ST"/>
    <property type="match status" value="1"/>
</dbReference>
<sequence length="707" mass="81639">MAQLKRKREYSDVQSLEETPIQKPSFQSTSVKRLNSQVPIYSRHQSQPYRRIKKIGHGKHAICYEVIHPNGNTCAMKTLPINDSGFKDNTMSKIFNEIQIQKLLSKHNSIASFIEEFQFESEYVAIIMEYYPNGSLETHFNNGIQLREWEVRKLMTQLLGGVQFIHQHDIVHGDLKLGNLLLDDHFNLKICDFGHSFNNHNNELYTRNFINTTTFISASNKVIGTPNYLAPEIIQRILRNDTQENLISFQVDIWSIGVIFYLLIVGKFPFIDKTLDLMCERILSCSVEYPTHNRNNFEISKDAIDLITNILKKHPLERLSITEIIAHKWFQSYFPESFNIFDTLNFESYENSTMNMQSLINFKRCLVQSGFGNLLKDKDEAPSDITSSLVRQITTLEERNSLGRDENLTESFLNSNRSVEIRKIRNFLINLEKHAAEEKSKRLEYIKQVQPPEIQYSSHIENSTAKGILLSHYQSTLEKIIECEQQLMLSQQLCPSAPDLTAEHSFTYIANKYFESNEASNTFVYQLSNGDLGMLFPDGHTLLRLNGASGVWYIVPDEQYGWISKCFDSNNLPPELQERVQFVEQAANMMSSTMNGMNMVGLLPKEADAEDVFVRNITFYESNQISMMELSDGTIQFEFKDSEFALPLILSVRDFGESVTLISKIEGIKTMNMLDFLQRYDDNNTSSSEMRNKITIMKKCLKEKLQM</sequence>
<dbReference type="InterPro" id="IPR011009">
    <property type="entry name" value="Kinase-like_dom_sf"/>
</dbReference>
<keyword evidence="9" id="KW-0812">Transmembrane</keyword>
<comment type="caution">
    <text evidence="12">The sequence shown here is derived from an EMBL/GenBank/DDBJ whole genome shotgun (WGS) entry which is preliminary data.</text>
</comment>
<dbReference type="PANTHER" id="PTHR24345">
    <property type="entry name" value="SERINE/THREONINE-PROTEIN KINASE PLK"/>
    <property type="match status" value="1"/>
</dbReference>
<evidence type="ECO:0000256" key="6">
    <source>
        <dbReference type="PROSITE-ProRule" id="PRU10141"/>
    </source>
</evidence>
<dbReference type="PROSITE" id="PS50078">
    <property type="entry name" value="POLO_BOX"/>
    <property type="match status" value="2"/>
</dbReference>
<proteinExistence type="inferred from homology"/>
<dbReference type="EC" id="2.7.11.21" evidence="7"/>
<keyword evidence="3 6" id="KW-0547">Nucleotide-binding</keyword>
<dbReference type="GO" id="GO:0005634">
    <property type="term" value="C:nucleus"/>
    <property type="evidence" value="ECO:0007669"/>
    <property type="project" value="TreeGrafter"/>
</dbReference>
<evidence type="ECO:0000313" key="12">
    <source>
        <dbReference type="EMBL" id="GMM54442.1"/>
    </source>
</evidence>
<feature type="binding site" evidence="6">
    <location>
        <position position="77"/>
    </location>
    <ligand>
        <name>ATP</name>
        <dbReference type="ChEBI" id="CHEBI:30616"/>
    </ligand>
</feature>
<evidence type="ECO:0000259" key="10">
    <source>
        <dbReference type="PROSITE" id="PS50011"/>
    </source>
</evidence>
<organism evidence="12 13">
    <name type="scientific">Maudiozyma humilis</name>
    <name type="common">Sour dough yeast</name>
    <name type="synonym">Kazachstania humilis</name>
    <dbReference type="NCBI Taxonomy" id="51915"/>
    <lineage>
        <taxon>Eukaryota</taxon>
        <taxon>Fungi</taxon>
        <taxon>Dikarya</taxon>
        <taxon>Ascomycota</taxon>
        <taxon>Saccharomycotina</taxon>
        <taxon>Saccharomycetes</taxon>
        <taxon>Saccharomycetales</taxon>
        <taxon>Saccharomycetaceae</taxon>
        <taxon>Maudiozyma</taxon>
    </lineage>
</organism>
<name>A0AAV5RUR8_MAUHU</name>
<feature type="compositionally biased region" description="Polar residues" evidence="8">
    <location>
        <begin position="12"/>
        <end position="21"/>
    </location>
</feature>
<dbReference type="SMART" id="SM00220">
    <property type="entry name" value="S_TKc"/>
    <property type="match status" value="1"/>
</dbReference>
<keyword evidence="13" id="KW-1185">Reference proteome</keyword>
<keyword evidence="1 7" id="KW-0723">Serine/threonine-protein kinase</keyword>
<dbReference type="SUPFAM" id="SSF56112">
    <property type="entry name" value="Protein kinase-like (PK-like)"/>
    <property type="match status" value="1"/>
</dbReference>
<comment type="catalytic activity">
    <reaction evidence="7">
        <text>L-threonyl-[protein] + ATP = O-phospho-L-threonyl-[protein] + ADP + H(+)</text>
        <dbReference type="Rhea" id="RHEA:46608"/>
        <dbReference type="Rhea" id="RHEA-COMP:11060"/>
        <dbReference type="Rhea" id="RHEA-COMP:11605"/>
        <dbReference type="ChEBI" id="CHEBI:15378"/>
        <dbReference type="ChEBI" id="CHEBI:30013"/>
        <dbReference type="ChEBI" id="CHEBI:30616"/>
        <dbReference type="ChEBI" id="CHEBI:61977"/>
        <dbReference type="ChEBI" id="CHEBI:456216"/>
        <dbReference type="EC" id="2.7.11.21"/>
    </reaction>
</comment>
<dbReference type="Gene3D" id="3.30.1120.30">
    <property type="entry name" value="POLO box domain"/>
    <property type="match status" value="1"/>
</dbReference>
<evidence type="ECO:0000256" key="9">
    <source>
        <dbReference type="SAM" id="Phobius"/>
    </source>
</evidence>
<keyword evidence="4 7" id="KW-0418">Kinase</keyword>
<dbReference type="InterPro" id="IPR000959">
    <property type="entry name" value="POLO_box_dom"/>
</dbReference>
<feature type="region of interest" description="Disordered" evidence="8">
    <location>
        <begin position="1"/>
        <end position="21"/>
    </location>
</feature>
<dbReference type="Pfam" id="PF00069">
    <property type="entry name" value="Pkinase"/>
    <property type="match status" value="1"/>
</dbReference>
<feature type="domain" description="POLO box" evidence="11">
    <location>
        <begin position="613"/>
        <end position="706"/>
    </location>
</feature>
<gene>
    <name evidence="12" type="ORF">DAKH74_010580</name>
</gene>
<reference evidence="12 13" key="1">
    <citation type="journal article" date="2023" name="Elife">
        <title>Identification of key yeast species and microbe-microbe interactions impacting larval growth of Drosophila in the wild.</title>
        <authorList>
            <person name="Mure A."/>
            <person name="Sugiura Y."/>
            <person name="Maeda R."/>
            <person name="Honda K."/>
            <person name="Sakurai N."/>
            <person name="Takahashi Y."/>
            <person name="Watada M."/>
            <person name="Katoh T."/>
            <person name="Gotoh A."/>
            <person name="Gotoh Y."/>
            <person name="Taniguchi I."/>
            <person name="Nakamura K."/>
            <person name="Hayashi T."/>
            <person name="Katayama T."/>
            <person name="Uemura T."/>
            <person name="Hattori Y."/>
        </authorList>
    </citation>
    <scope>NUCLEOTIDE SEQUENCE [LARGE SCALE GENOMIC DNA]</scope>
    <source>
        <strain evidence="12 13">KH-74</strain>
    </source>
</reference>
<dbReference type="InterPro" id="IPR000719">
    <property type="entry name" value="Prot_kinase_dom"/>
</dbReference>
<evidence type="ECO:0000259" key="11">
    <source>
        <dbReference type="PROSITE" id="PS50078"/>
    </source>
</evidence>
<dbReference type="GO" id="GO:0005524">
    <property type="term" value="F:ATP binding"/>
    <property type="evidence" value="ECO:0007669"/>
    <property type="project" value="UniProtKB-UniRule"/>
</dbReference>
<comment type="similarity">
    <text evidence="7">Belongs to the protein kinase superfamily. Ser/Thr protein kinase family. CDC5/Polo subfamily.</text>
</comment>
<evidence type="ECO:0000256" key="7">
    <source>
        <dbReference type="RuleBase" id="RU361162"/>
    </source>
</evidence>
<dbReference type="Proteomes" id="UP001377567">
    <property type="component" value="Unassembled WGS sequence"/>
</dbReference>
<evidence type="ECO:0000256" key="2">
    <source>
        <dbReference type="ARBA" id="ARBA00022679"/>
    </source>
</evidence>
<evidence type="ECO:0000256" key="1">
    <source>
        <dbReference type="ARBA" id="ARBA00022527"/>
    </source>
</evidence>
<evidence type="ECO:0000256" key="4">
    <source>
        <dbReference type="ARBA" id="ARBA00022777"/>
    </source>
</evidence>
<keyword evidence="9" id="KW-1133">Transmembrane helix</keyword>
<keyword evidence="5 6" id="KW-0067">ATP-binding</keyword>
<feature type="domain" description="Protein kinase" evidence="10">
    <location>
        <begin position="49"/>
        <end position="330"/>
    </location>
</feature>
<feature type="transmembrane region" description="Helical" evidence="9">
    <location>
        <begin position="246"/>
        <end position="264"/>
    </location>
</feature>
<dbReference type="Gene3D" id="1.10.510.10">
    <property type="entry name" value="Transferase(Phosphotransferase) domain 1"/>
    <property type="match status" value="1"/>
</dbReference>
<evidence type="ECO:0000256" key="5">
    <source>
        <dbReference type="ARBA" id="ARBA00022840"/>
    </source>
</evidence>
<accession>A0AAV5RUR8</accession>
<keyword evidence="9" id="KW-0472">Membrane</keyword>
<dbReference type="Pfam" id="PF00659">
    <property type="entry name" value="POLO_box"/>
    <property type="match status" value="1"/>
</dbReference>
<dbReference type="EMBL" id="BTGD01000003">
    <property type="protein sequence ID" value="GMM54442.1"/>
    <property type="molecule type" value="Genomic_DNA"/>
</dbReference>
<dbReference type="PROSITE" id="PS50011">
    <property type="entry name" value="PROTEIN_KINASE_DOM"/>
    <property type="match status" value="1"/>
</dbReference>
<feature type="domain" description="POLO box" evidence="11">
    <location>
        <begin position="509"/>
        <end position="592"/>
    </location>
</feature>
<dbReference type="InterPro" id="IPR017441">
    <property type="entry name" value="Protein_kinase_ATP_BS"/>
</dbReference>